<dbReference type="GO" id="GO:0000981">
    <property type="term" value="F:DNA-binding transcription factor activity, RNA polymerase II-specific"/>
    <property type="evidence" value="ECO:0007669"/>
    <property type="project" value="InterPro"/>
</dbReference>
<dbReference type="InterPro" id="IPR001138">
    <property type="entry name" value="Zn2Cys6_DnaBD"/>
</dbReference>
<feature type="domain" description="Zn(2)-C6 fungal-type" evidence="4">
    <location>
        <begin position="20"/>
        <end position="44"/>
    </location>
</feature>
<accession>A0A2T3AQC3</accession>
<dbReference type="GO" id="GO:0008270">
    <property type="term" value="F:zinc ion binding"/>
    <property type="evidence" value="ECO:0007669"/>
    <property type="project" value="InterPro"/>
</dbReference>
<dbReference type="InterPro" id="IPR036864">
    <property type="entry name" value="Zn2-C6_fun-type_DNA-bd_sf"/>
</dbReference>
<evidence type="ECO:0000259" key="4">
    <source>
        <dbReference type="PROSITE" id="PS50048"/>
    </source>
</evidence>
<dbReference type="Pfam" id="PF11951">
    <property type="entry name" value="Fungal_trans_2"/>
    <property type="match status" value="1"/>
</dbReference>
<gene>
    <name evidence="5" type="ORF">M430DRAFT_69744</name>
</gene>
<dbReference type="Gene3D" id="4.10.240.10">
    <property type="entry name" value="Zn(2)-C6 fungal-type DNA-binding domain"/>
    <property type="match status" value="1"/>
</dbReference>
<evidence type="ECO:0000256" key="2">
    <source>
        <dbReference type="ARBA" id="ARBA00023242"/>
    </source>
</evidence>
<dbReference type="PANTHER" id="PTHR37534:SF25">
    <property type="entry name" value="ZN(II)2CYS6 TRANSCRIPTION FACTOR (EUROFUNG)"/>
    <property type="match status" value="1"/>
</dbReference>
<dbReference type="AlphaFoldDB" id="A0A2T3AQC3"/>
<evidence type="ECO:0000256" key="1">
    <source>
        <dbReference type="ARBA" id="ARBA00004123"/>
    </source>
</evidence>
<dbReference type="CDD" id="cd00067">
    <property type="entry name" value="GAL4"/>
    <property type="match status" value="1"/>
</dbReference>
<name>A0A2T3AQC3_AMORE</name>
<dbReference type="OrthoDB" id="5319341at2759"/>
<feature type="region of interest" description="Disordered" evidence="3">
    <location>
        <begin position="121"/>
        <end position="163"/>
    </location>
</feature>
<dbReference type="EMBL" id="KZ679018">
    <property type="protein sequence ID" value="PSS08463.1"/>
    <property type="molecule type" value="Genomic_DNA"/>
</dbReference>
<proteinExistence type="predicted"/>
<dbReference type="STRING" id="857342.A0A2T3AQC3"/>
<dbReference type="GO" id="GO:0045944">
    <property type="term" value="P:positive regulation of transcription by RNA polymerase II"/>
    <property type="evidence" value="ECO:0007669"/>
    <property type="project" value="TreeGrafter"/>
</dbReference>
<dbReference type="PROSITE" id="PS50048">
    <property type="entry name" value="ZN2_CY6_FUNGAL_2"/>
    <property type="match status" value="1"/>
</dbReference>
<feature type="compositionally biased region" description="Basic and acidic residues" evidence="3">
    <location>
        <begin position="133"/>
        <end position="147"/>
    </location>
</feature>
<keyword evidence="6" id="KW-1185">Reference proteome</keyword>
<dbReference type="InParanoid" id="A0A2T3AQC3"/>
<reference evidence="5 6" key="1">
    <citation type="journal article" date="2018" name="New Phytol.">
        <title>Comparative genomics and transcriptomics depict ericoid mycorrhizal fungi as versatile saprotrophs and plant mutualists.</title>
        <authorList>
            <person name="Martino E."/>
            <person name="Morin E."/>
            <person name="Grelet G.A."/>
            <person name="Kuo A."/>
            <person name="Kohler A."/>
            <person name="Daghino S."/>
            <person name="Barry K.W."/>
            <person name="Cichocki N."/>
            <person name="Clum A."/>
            <person name="Dockter R.B."/>
            <person name="Hainaut M."/>
            <person name="Kuo R.C."/>
            <person name="LaButti K."/>
            <person name="Lindahl B.D."/>
            <person name="Lindquist E.A."/>
            <person name="Lipzen A."/>
            <person name="Khouja H.R."/>
            <person name="Magnuson J."/>
            <person name="Murat C."/>
            <person name="Ohm R.A."/>
            <person name="Singer S.W."/>
            <person name="Spatafora J.W."/>
            <person name="Wang M."/>
            <person name="Veneault-Fourrey C."/>
            <person name="Henrissat B."/>
            <person name="Grigoriev I.V."/>
            <person name="Martin F.M."/>
            <person name="Perotto S."/>
        </authorList>
    </citation>
    <scope>NUCLEOTIDE SEQUENCE [LARGE SCALE GENOMIC DNA]</scope>
    <source>
        <strain evidence="5 6">ATCC 22711</strain>
    </source>
</reference>
<feature type="compositionally biased region" description="Low complexity" evidence="3">
    <location>
        <begin position="151"/>
        <end position="162"/>
    </location>
</feature>
<protein>
    <recommendedName>
        <fullName evidence="4">Zn(2)-C6 fungal-type domain-containing protein</fullName>
    </recommendedName>
</protein>
<dbReference type="RefSeq" id="XP_024716861.1">
    <property type="nucleotide sequence ID" value="XM_024869449.1"/>
</dbReference>
<dbReference type="SUPFAM" id="SSF57701">
    <property type="entry name" value="Zn2/Cys6 DNA-binding domain"/>
    <property type="match status" value="1"/>
</dbReference>
<organism evidence="5 6">
    <name type="scientific">Amorphotheca resinae ATCC 22711</name>
    <dbReference type="NCBI Taxonomy" id="857342"/>
    <lineage>
        <taxon>Eukaryota</taxon>
        <taxon>Fungi</taxon>
        <taxon>Dikarya</taxon>
        <taxon>Ascomycota</taxon>
        <taxon>Pezizomycotina</taxon>
        <taxon>Leotiomycetes</taxon>
        <taxon>Helotiales</taxon>
        <taxon>Amorphothecaceae</taxon>
        <taxon>Amorphotheca</taxon>
    </lineage>
</organism>
<evidence type="ECO:0000313" key="6">
    <source>
        <dbReference type="Proteomes" id="UP000241818"/>
    </source>
</evidence>
<dbReference type="InterPro" id="IPR021858">
    <property type="entry name" value="Fun_TF"/>
</dbReference>
<dbReference type="GO" id="GO:0005634">
    <property type="term" value="C:nucleus"/>
    <property type="evidence" value="ECO:0007669"/>
    <property type="project" value="UniProtKB-SubCell"/>
</dbReference>
<dbReference type="GeneID" id="36577530"/>
<dbReference type="GO" id="GO:0000976">
    <property type="term" value="F:transcription cis-regulatory region binding"/>
    <property type="evidence" value="ECO:0007669"/>
    <property type="project" value="TreeGrafter"/>
</dbReference>
<dbReference type="PANTHER" id="PTHR37534">
    <property type="entry name" value="TRANSCRIPTIONAL ACTIVATOR PROTEIN UGA3"/>
    <property type="match status" value="1"/>
</dbReference>
<dbReference type="Proteomes" id="UP000241818">
    <property type="component" value="Unassembled WGS sequence"/>
</dbReference>
<keyword evidence="2" id="KW-0539">Nucleus</keyword>
<dbReference type="Pfam" id="PF00172">
    <property type="entry name" value="Zn_clus"/>
    <property type="match status" value="1"/>
</dbReference>
<evidence type="ECO:0000256" key="3">
    <source>
        <dbReference type="SAM" id="MobiDB-lite"/>
    </source>
</evidence>
<comment type="subcellular location">
    <subcellularLocation>
        <location evidence="1">Nucleus</location>
    </subcellularLocation>
</comment>
<evidence type="ECO:0000313" key="5">
    <source>
        <dbReference type="EMBL" id="PSS08463.1"/>
    </source>
</evidence>
<sequence length="640" mass="72262">MSARNHRARIKRGPDISLTCRRRHLKCDEEKPICARCRRASRECKQDNALTFRSSQRVAARGIVQPFRIENGNGAIGKGDEGLNIFAKDHRWVKTPATLSFIDETPNVTADYRHRQMLEYGLSNNNDNNPSPPEKEIEPQSPHEPRDLPQSSPFNVSPSVVNHDIPHVPQHSFAIIGSSRHGSFGSVDVEPFDDGSDLGNLIISPDSATTNFLPAITLPISPSTIQTTAVDVSAALSVSPRGDVVSPAERSRSESHLKLYGKRMQLPFANHQEALLFQHYTEKLAQMLDVTDRHRHFELDIPERAFSCPVLFNAIMAFAARHLSRTSDLNSVIADHYHHECISLLIPMLDTKELVADETLFAAAVILRAFEETNESKMGQEPEHHLTGTSVFANAQLEFHTWGGLGYAAFWKFIRQDIYLSILSQQPLKVNLHGWAQQLSFDLSFGPADDCTWANRMIWIVAEIVVFCFGDKNASSWNKSLMKTLRWNLCRPKTFDPILYIDRDVKAKRYFPEIKLAHSWHVTGMQYYYIAKLFLAIYNPNIPKIGLGYQRQRQAVLDEVFQNAEAVCGIALSSSLSNARLTACTAIMAAGPWFRNRPYEEQELLLQLLGRAQKENAWPTEALAQGLMEEWGWPCSSEDK</sequence>